<gene>
    <name evidence="1" type="ORF">AN936_03890</name>
</gene>
<reference evidence="1 2" key="1">
    <citation type="journal article" date="2015" name="Genome Announc.">
        <title>Complete Genome Sequence of Polypropylene Glycol- and Polyethylene Glycol-Degrading Sphingopyxis macrogoltabida Strain EY-1.</title>
        <authorList>
            <person name="Ohtsubo Y."/>
            <person name="Nagata Y."/>
            <person name="Numata M."/>
            <person name="Tsuchikane K."/>
            <person name="Hosoyama A."/>
            <person name="Yamazoe A."/>
            <person name="Tsuda M."/>
            <person name="Fujita N."/>
            <person name="Kawai F."/>
        </authorList>
    </citation>
    <scope>NUCLEOTIDE SEQUENCE [LARGE SCALE GENOMIC DNA]</scope>
    <source>
        <strain evidence="1 2">EY-1</strain>
    </source>
</reference>
<proteinExistence type="predicted"/>
<sequence length="566" mass="62706">MAEHQLLKQFAEDYWAFRCAEFPIEAIMAGVATDAGSLFREAPADHRRRAEWAEAALAKLRTIATDGLDPQDRASWLLLEHELSALVSAVACRAYLRPPLYPLGPDFTLSYWANATALATVADAHIYIARLQTVPAALGDIRALLGEGVEQGLRYPRLVIERAVEQARGMVAMPVAANAFFQPLARTAGRSAAWTALAEEGRAVVEQAVYPAILAYADFMETVLLPIARDGLASTDDVDGEPFYGHLIREYTTLPGDPHDIHALGLAEVERITGEMLAVAADAGCEGDLGEFRRRLQTDNSQIAESGEALREQIEILSKRIDARIPAFFGRLPRMTYGVQSIPEAVAEKMPPAYAQPNPADGSMPGVHWITSIPGKCPRYMHIPLALHEAWPGHLMHLALIQEMDQLPAFRRFGGLRYSACLEGWALYCERLGEEMDFYDTPEKRYGRLEMEIWRAVRLVVDTGIHAKGWSREQGIAYFQANMAMPLDTVTAEVDRYIGLPGQALAYQIGNLKFRELRERAEVALGDDFRIRDFHDALMAAGPVTLPVLEALIDDWTARQQVAEAA</sequence>
<evidence type="ECO:0008006" key="3">
    <source>
        <dbReference type="Google" id="ProtNLM"/>
    </source>
</evidence>
<dbReference type="AlphaFoldDB" id="A0A0N9UJY4"/>
<dbReference type="EMBL" id="CP012700">
    <property type="protein sequence ID" value="ALH79538.1"/>
    <property type="molecule type" value="Genomic_DNA"/>
</dbReference>
<dbReference type="OrthoDB" id="9763405at2"/>
<dbReference type="KEGG" id="smag:AN936_03890"/>
<dbReference type="PANTHER" id="PTHR33361">
    <property type="entry name" value="GLR0591 PROTEIN"/>
    <property type="match status" value="1"/>
</dbReference>
<dbReference type="PATRIC" id="fig|33050.5.peg.807"/>
<dbReference type="RefSeq" id="WP_054586981.1">
    <property type="nucleotide sequence ID" value="NZ_CP012700.1"/>
</dbReference>
<dbReference type="Proteomes" id="UP000058074">
    <property type="component" value="Chromosome"/>
</dbReference>
<dbReference type="Pfam" id="PF05960">
    <property type="entry name" value="DUF885"/>
    <property type="match status" value="1"/>
</dbReference>
<name>A0A0N9UJY4_SPHMC</name>
<evidence type="ECO:0000313" key="2">
    <source>
        <dbReference type="Proteomes" id="UP000058074"/>
    </source>
</evidence>
<accession>A0A0N9UJY4</accession>
<organism evidence="1 2">
    <name type="scientific">Sphingopyxis macrogoltabida</name>
    <name type="common">Sphingomonas macrogoltabidus</name>
    <dbReference type="NCBI Taxonomy" id="33050"/>
    <lineage>
        <taxon>Bacteria</taxon>
        <taxon>Pseudomonadati</taxon>
        <taxon>Pseudomonadota</taxon>
        <taxon>Alphaproteobacteria</taxon>
        <taxon>Sphingomonadales</taxon>
        <taxon>Sphingomonadaceae</taxon>
        <taxon>Sphingopyxis</taxon>
    </lineage>
</organism>
<dbReference type="PANTHER" id="PTHR33361:SF2">
    <property type="entry name" value="DUF885 DOMAIN-CONTAINING PROTEIN"/>
    <property type="match status" value="1"/>
</dbReference>
<protein>
    <recommendedName>
        <fullName evidence="3">DUF885 domain-containing protein</fullName>
    </recommendedName>
</protein>
<dbReference type="InterPro" id="IPR010281">
    <property type="entry name" value="DUF885"/>
</dbReference>
<evidence type="ECO:0000313" key="1">
    <source>
        <dbReference type="EMBL" id="ALH79538.1"/>
    </source>
</evidence>